<dbReference type="InterPro" id="IPR007318">
    <property type="entry name" value="Phopholipid_MeTrfase"/>
</dbReference>
<sequence length="152" mass="17304">MKRQTQDQVVMVVLAISFVINMLLINISPLVVKELVVVGYVILGTGVFLFMLSMITLRRKGIRQLIDSGIYGIVRHPMYLGGMIMFISHVFFGQNWIVLLSTVVGIACCYLLMLSGDQRNIQKFGEDYVQYMKRVPRMNFVSGLARLLHKTD</sequence>
<comment type="subcellular location">
    <subcellularLocation>
        <location evidence="1">Endomembrane system</location>
        <topology evidence="1">Multi-pass membrane protein</topology>
    </subcellularLocation>
</comment>
<accession>A0A0S8GJ41</accession>
<dbReference type="GO" id="GO:0012505">
    <property type="term" value="C:endomembrane system"/>
    <property type="evidence" value="ECO:0007669"/>
    <property type="project" value="UniProtKB-SubCell"/>
</dbReference>
<evidence type="ECO:0000256" key="1">
    <source>
        <dbReference type="ARBA" id="ARBA00004127"/>
    </source>
</evidence>
<proteinExistence type="predicted"/>
<evidence type="ECO:0000256" key="3">
    <source>
        <dbReference type="ARBA" id="ARBA00022989"/>
    </source>
</evidence>
<evidence type="ECO:0000256" key="4">
    <source>
        <dbReference type="ARBA" id="ARBA00023136"/>
    </source>
</evidence>
<name>A0A0S8GJ41_UNCW3</name>
<protein>
    <recommendedName>
        <fullName evidence="8">NnrU domain-containing protein</fullName>
    </recommendedName>
</protein>
<reference evidence="6 7" key="1">
    <citation type="journal article" date="2015" name="Microbiome">
        <title>Genomic resolution of linkages in carbon, nitrogen, and sulfur cycling among widespread estuary sediment bacteria.</title>
        <authorList>
            <person name="Baker B.J."/>
            <person name="Lazar C.S."/>
            <person name="Teske A.P."/>
            <person name="Dick G.J."/>
        </authorList>
    </citation>
    <scope>NUCLEOTIDE SEQUENCE [LARGE SCALE GENOMIC DNA]</scope>
    <source>
        <strain evidence="6">SM23_60</strain>
    </source>
</reference>
<dbReference type="AlphaFoldDB" id="A0A0S8GJ41"/>
<dbReference type="EMBL" id="LJUO01000021">
    <property type="protein sequence ID" value="KPK72832.1"/>
    <property type="molecule type" value="Genomic_DNA"/>
</dbReference>
<evidence type="ECO:0000313" key="6">
    <source>
        <dbReference type="EMBL" id="KPK72832.1"/>
    </source>
</evidence>
<dbReference type="Proteomes" id="UP000051096">
    <property type="component" value="Unassembled WGS sequence"/>
</dbReference>
<keyword evidence="3 5" id="KW-1133">Transmembrane helix</keyword>
<evidence type="ECO:0000256" key="5">
    <source>
        <dbReference type="SAM" id="Phobius"/>
    </source>
</evidence>
<evidence type="ECO:0008006" key="8">
    <source>
        <dbReference type="Google" id="ProtNLM"/>
    </source>
</evidence>
<evidence type="ECO:0000313" key="7">
    <source>
        <dbReference type="Proteomes" id="UP000051096"/>
    </source>
</evidence>
<comment type="caution">
    <text evidence="6">The sequence shown here is derived from an EMBL/GenBank/DDBJ whole genome shotgun (WGS) entry which is preliminary data.</text>
</comment>
<feature type="transmembrane region" description="Helical" evidence="5">
    <location>
        <begin position="37"/>
        <end position="57"/>
    </location>
</feature>
<feature type="transmembrane region" description="Helical" evidence="5">
    <location>
        <begin position="9"/>
        <end position="31"/>
    </location>
</feature>
<evidence type="ECO:0000256" key="2">
    <source>
        <dbReference type="ARBA" id="ARBA00022692"/>
    </source>
</evidence>
<gene>
    <name evidence="6" type="ORF">AMJ87_03460</name>
</gene>
<keyword evidence="2 5" id="KW-0812">Transmembrane</keyword>
<organism evidence="6 7">
    <name type="scientific">candidate division WOR_3 bacterium SM23_60</name>
    <dbReference type="NCBI Taxonomy" id="1703780"/>
    <lineage>
        <taxon>Bacteria</taxon>
        <taxon>Bacteria division WOR-3</taxon>
    </lineage>
</organism>
<feature type="transmembrane region" description="Helical" evidence="5">
    <location>
        <begin position="69"/>
        <end position="90"/>
    </location>
</feature>
<dbReference type="Pfam" id="PF04191">
    <property type="entry name" value="PEMT"/>
    <property type="match status" value="1"/>
</dbReference>
<keyword evidence="4 5" id="KW-0472">Membrane</keyword>
<feature type="transmembrane region" description="Helical" evidence="5">
    <location>
        <begin position="96"/>
        <end position="114"/>
    </location>
</feature>
<dbReference type="Gene3D" id="1.20.120.1630">
    <property type="match status" value="1"/>
</dbReference>